<evidence type="ECO:0000313" key="8">
    <source>
        <dbReference type="EMBL" id="KAG8440982.1"/>
    </source>
</evidence>
<keyword evidence="9" id="KW-1185">Reference proteome</keyword>
<evidence type="ECO:0000256" key="1">
    <source>
        <dbReference type="ARBA" id="ARBA00004245"/>
    </source>
</evidence>
<evidence type="ECO:0000256" key="6">
    <source>
        <dbReference type="SAM" id="MobiDB-lite"/>
    </source>
</evidence>
<comment type="subcellular location">
    <subcellularLocation>
        <location evidence="1">Cytoplasm</location>
        <location evidence="1">Cytoskeleton</location>
    </subcellularLocation>
</comment>
<protein>
    <recommendedName>
        <fullName evidence="7">Cytoskeleton-associated protein 2 C-terminal domain-containing protein</fullName>
    </recommendedName>
</protein>
<comment type="caution">
    <text evidence="8">The sequence shown here is derived from an EMBL/GenBank/DDBJ whole genome shotgun (WGS) entry which is preliminary data.</text>
</comment>
<dbReference type="OrthoDB" id="6288182at2759"/>
<accession>A0A8T2J9F6</accession>
<evidence type="ECO:0000256" key="2">
    <source>
        <dbReference type="ARBA" id="ARBA00009468"/>
    </source>
</evidence>
<comment type="similarity">
    <text evidence="2">Belongs to the CKAP2 family.</text>
</comment>
<gene>
    <name evidence="8" type="ORF">GDO86_006643</name>
</gene>
<keyword evidence="5" id="KW-0206">Cytoskeleton</keyword>
<feature type="compositionally biased region" description="Polar residues" evidence="6">
    <location>
        <begin position="54"/>
        <end position="81"/>
    </location>
</feature>
<dbReference type="GO" id="GO:0005813">
    <property type="term" value="C:centrosome"/>
    <property type="evidence" value="ECO:0007669"/>
    <property type="project" value="TreeGrafter"/>
</dbReference>
<evidence type="ECO:0000313" key="9">
    <source>
        <dbReference type="Proteomes" id="UP000812440"/>
    </source>
</evidence>
<dbReference type="GO" id="GO:0005829">
    <property type="term" value="C:cytosol"/>
    <property type="evidence" value="ECO:0007669"/>
    <property type="project" value="TreeGrafter"/>
</dbReference>
<proteinExistence type="inferred from homology"/>
<name>A0A8T2J9F6_9PIPI</name>
<dbReference type="PANTHER" id="PTHR47078">
    <property type="entry name" value="CYTOSKELETON-ASSOCIATED PROTEIN 2-LIKE"/>
    <property type="match status" value="1"/>
</dbReference>
<feature type="compositionally biased region" description="Basic and acidic residues" evidence="6">
    <location>
        <begin position="84"/>
        <end position="94"/>
    </location>
</feature>
<dbReference type="EMBL" id="JAACNH010000006">
    <property type="protein sequence ID" value="KAG8440982.1"/>
    <property type="molecule type" value="Genomic_DNA"/>
</dbReference>
<keyword evidence="3" id="KW-0963">Cytoplasm</keyword>
<feature type="region of interest" description="Disordered" evidence="6">
    <location>
        <begin position="39"/>
        <end position="94"/>
    </location>
</feature>
<dbReference type="InterPro" id="IPR029197">
    <property type="entry name" value="CKAP2_C"/>
</dbReference>
<evidence type="ECO:0000256" key="4">
    <source>
        <dbReference type="ARBA" id="ARBA00022553"/>
    </source>
</evidence>
<feature type="domain" description="Cytoskeleton-associated protein 2 C-terminal" evidence="7">
    <location>
        <begin position="424"/>
        <end position="579"/>
    </location>
</feature>
<organism evidence="8 9">
    <name type="scientific">Hymenochirus boettgeri</name>
    <name type="common">Congo dwarf clawed frog</name>
    <dbReference type="NCBI Taxonomy" id="247094"/>
    <lineage>
        <taxon>Eukaryota</taxon>
        <taxon>Metazoa</taxon>
        <taxon>Chordata</taxon>
        <taxon>Craniata</taxon>
        <taxon>Vertebrata</taxon>
        <taxon>Euteleostomi</taxon>
        <taxon>Amphibia</taxon>
        <taxon>Batrachia</taxon>
        <taxon>Anura</taxon>
        <taxon>Pipoidea</taxon>
        <taxon>Pipidae</taxon>
        <taxon>Pipinae</taxon>
        <taxon>Hymenochirus</taxon>
    </lineage>
</organism>
<dbReference type="Pfam" id="PF15297">
    <property type="entry name" value="CKAP2_C"/>
    <property type="match status" value="1"/>
</dbReference>
<evidence type="ECO:0000259" key="7">
    <source>
        <dbReference type="Pfam" id="PF15297"/>
    </source>
</evidence>
<sequence>MGHAIDYGETNLQQLKQLINTVPRGKDLAQNKFLSHENNATASRRFNVPERSETFNPKLQNRTDVSATSRDPSGSNKNKGAQQKKIDSRQHNDVHQDRIHTLANGLKETAQSHMRKECGGDTSERQKRVDAGSQATIAGAKWEQKSDVVSCKGKVTKNNTVLNALNKTIGPVGDVQTRPIGNQTGLCKNPYTTDRSVKLKPSTTQFHHPKVIHKMLHHTNVTQGKPCTGLMSQGFLARQPVYLNRGNKLQSGLHGSSKTVSSCSTIVQYKSSSLQHKKDKTQKVSTATAINRNKVQVPVGCKGKKEVVSGSLNVMSVGHLALKKESAFSSQPSTYMKKTNGHQSTGSMTCSTLQHQARNINVSTNHRFKVQNKADAAFRCKQRKYTEVKTNEKNIKMQDTEKPHTRSTAIKTPPDMKCCDSRLHTTPKMTAEDRRKKLEEWLSTKGKTYKRPPMVFPKKQTKRKTVGPCSLWSDIEEEEELMCLTKKINDTLNDCLQLIDQGAASNAVLAALSRVPEAEKFAKFWVCKARLLERNGIFDVVLLYEQAVRSGAKPIEELRDVVFEIMKNTSKKQKAVTFGPLPTQSTCNITNSGISLERKILKNVKTQCTELLSAKGSAVKFQAACLSSKKKEGGQGWKILTPVRRSLRITPTPSQHSGFIQDRDTVVASLDELLDMTDTDGFLYTRNEAFTEETHLDILGIIQQSTSKKHEDAPP</sequence>
<dbReference type="InterPro" id="IPR052855">
    <property type="entry name" value="CKAP2-like"/>
</dbReference>
<dbReference type="Proteomes" id="UP000812440">
    <property type="component" value="Chromosome 3"/>
</dbReference>
<dbReference type="AlphaFoldDB" id="A0A8T2J9F6"/>
<dbReference type="GO" id="GO:0072686">
    <property type="term" value="C:mitotic spindle"/>
    <property type="evidence" value="ECO:0007669"/>
    <property type="project" value="TreeGrafter"/>
</dbReference>
<reference evidence="8" key="1">
    <citation type="thesis" date="2020" institute="ProQuest LLC" country="789 East Eisenhower Parkway, Ann Arbor, MI, USA">
        <title>Comparative Genomics and Chromosome Evolution.</title>
        <authorList>
            <person name="Mudd A.B."/>
        </authorList>
    </citation>
    <scope>NUCLEOTIDE SEQUENCE</scope>
    <source>
        <strain evidence="8">Female2</strain>
        <tissue evidence="8">Blood</tissue>
    </source>
</reference>
<evidence type="ECO:0000256" key="3">
    <source>
        <dbReference type="ARBA" id="ARBA00022490"/>
    </source>
</evidence>
<evidence type="ECO:0000256" key="5">
    <source>
        <dbReference type="ARBA" id="ARBA00023212"/>
    </source>
</evidence>
<dbReference type="PANTHER" id="PTHR47078:SF1">
    <property type="entry name" value="CYTOSKELETON-ASSOCIATED PROTEIN 2-LIKE"/>
    <property type="match status" value="1"/>
</dbReference>
<keyword evidence="4" id="KW-0597">Phosphoprotein</keyword>
<feature type="region of interest" description="Disordered" evidence="6">
    <location>
        <begin position="398"/>
        <end position="434"/>
    </location>
</feature>